<protein>
    <submittedName>
        <fullName evidence="2">Flavodoxin domain-containing protein</fullName>
    </submittedName>
</protein>
<reference evidence="2 3" key="3">
    <citation type="journal article" date="2020" name="Int. J. Syst. Evol. Microbiol.">
        <title>Corynebacterium silvaticum sp. nov., a unique group of NTTB corynebacteria in wild boar and roe deer.</title>
        <authorList>
            <person name="Dangel A."/>
            <person name="Berger A."/>
            <person name="Rau J."/>
            <person name="Eisenberg T."/>
            <person name="Kampfer P."/>
            <person name="Margos G."/>
            <person name="Contzen M."/>
            <person name="Busse H.J."/>
            <person name="Konrad R."/>
            <person name="Peters M."/>
            <person name="Sting R."/>
            <person name="Sing A."/>
        </authorList>
    </citation>
    <scope>NUCLEOTIDE SEQUENCE [LARGE SCALE GENOMIC DNA]</scope>
    <source>
        <strain evidence="2 3">PO100/5</strain>
    </source>
</reference>
<dbReference type="Pfam" id="PF12724">
    <property type="entry name" value="Flavodoxin_5"/>
    <property type="match status" value="1"/>
</dbReference>
<dbReference type="RefSeq" id="WP_087453699.1">
    <property type="nucleotide sequence ID" value="NZ_CP021417.2"/>
</dbReference>
<dbReference type="EMBL" id="CP021417">
    <property type="protein sequence ID" value="ARU45869.1"/>
    <property type="molecule type" value="Genomic_DNA"/>
</dbReference>
<reference evidence="2 3" key="2">
    <citation type="journal article" date="2020" name="Antonie Van Leeuwenhoek">
        <title>Phylogenomic characterisation of a novel corynebacterial species pathogenic to animals.</title>
        <authorList>
            <person name="Moller J."/>
            <person name="Musella L."/>
            <person name="Melnikov V."/>
            <person name="Geissdorfer W."/>
            <person name="Burkovski A."/>
            <person name="Sangal V."/>
        </authorList>
    </citation>
    <scope>NUCLEOTIDE SEQUENCE [LARGE SCALE GENOMIC DNA]</scope>
    <source>
        <strain evidence="2 3">PO100/5</strain>
    </source>
</reference>
<organism evidence="2 3">
    <name type="scientific">Corynebacterium silvaticum</name>
    <dbReference type="NCBI Taxonomy" id="2320431"/>
    <lineage>
        <taxon>Bacteria</taxon>
        <taxon>Bacillati</taxon>
        <taxon>Actinomycetota</taxon>
        <taxon>Actinomycetes</taxon>
        <taxon>Mycobacteriales</taxon>
        <taxon>Corynebacteriaceae</taxon>
        <taxon>Corynebacterium</taxon>
    </lineage>
</organism>
<dbReference type="OrthoDB" id="4878515at2"/>
<proteinExistence type="predicted"/>
<keyword evidence="3" id="KW-1185">Reference proteome</keyword>
<feature type="domain" description="Flavodoxin" evidence="1">
    <location>
        <begin position="5"/>
        <end position="127"/>
    </location>
</feature>
<accession>A0A7Y4P7M8</accession>
<evidence type="ECO:0000313" key="3">
    <source>
        <dbReference type="Proteomes" id="UP000195652"/>
    </source>
</evidence>
<evidence type="ECO:0000259" key="1">
    <source>
        <dbReference type="Pfam" id="PF12724"/>
    </source>
</evidence>
<evidence type="ECO:0000313" key="2">
    <source>
        <dbReference type="EMBL" id="ARU45869.1"/>
    </source>
</evidence>
<dbReference type="KEGG" id="csil:CBE74_04445"/>
<dbReference type="Proteomes" id="UP000195652">
    <property type="component" value="Chromosome"/>
</dbReference>
<gene>
    <name evidence="2" type="ORF">CBE74_04445</name>
</gene>
<dbReference type="InterPro" id="IPR026816">
    <property type="entry name" value="Flavodoxin_dom"/>
</dbReference>
<reference evidence="2 3" key="4">
    <citation type="journal article" date="2020" name="PLoS ONE">
        <title>Taxonomic classification of strain PO100/5 shows a broader geographic distribution and genetic markers of the recently described Corynebacterium silvaticum.</title>
        <authorList>
            <person name="Viana M.V.C."/>
            <person name="Profeta R."/>
            <person name="da Silva A.L."/>
            <person name="Hurtado R."/>
            <person name="Cerqueira J.C."/>
            <person name="Ribeiro B.F.S."/>
            <person name="Almeida M.O."/>
            <person name="Morais-Rodrigues F."/>
            <person name="Soares S.C."/>
            <person name="Oliveira M."/>
            <person name="Tavares L."/>
            <person name="Figueiredo H."/>
            <person name="Wattam A.R."/>
            <person name="Barh D."/>
            <person name="Ghosh P."/>
            <person name="Silva A."/>
            <person name="Azevedo V."/>
        </authorList>
    </citation>
    <scope>NUCLEOTIDE SEQUENCE [LARGE SCALE GENOMIC DNA]</scope>
    <source>
        <strain evidence="2 3">PO100/5</strain>
    </source>
</reference>
<name>A0A7Y4P7M8_9CORY</name>
<sequence length="166" mass="18015">MIHVRFHSVYGSTKYYAESLAQSVDALSIAVLDVPIPSDGRPVVILSPVHGPSIAGIKVAQQYHETHPVALVAVGMTLLDAAQKRDQMRSSAPEDCARFYLPGRLDYSQLSSAHRAAMASLVALLKAKPLKNANDKNIIAGYNKVVDRVDVDKLQPVIQWARNAAS</sequence>
<dbReference type="GeneID" id="75007511"/>
<reference evidence="2 3" key="1">
    <citation type="journal article" date="2014" name="BMC Vet. Res.">
        <title>First report of Corynebacterium pseudotuberculosis from caseous lymphadenitis lesions in Black Alentejano pig (Sus scrofa domesticus).</title>
        <authorList>
            <person name="Oliveira M."/>
            <person name="Barroco C."/>
            <person name="Mottola C."/>
            <person name="Santos R."/>
            <person name="Lemsaddek A."/>
            <person name="Tavares L."/>
            <person name="Semedo-Lemsaddek T."/>
        </authorList>
    </citation>
    <scope>NUCLEOTIDE SEQUENCE [LARGE SCALE GENOMIC DNA]</scope>
    <source>
        <strain evidence="2 3">PO100/5</strain>
    </source>
</reference>
<dbReference type="AlphaFoldDB" id="A0A7Y4P7M8"/>